<evidence type="ECO:0000256" key="1">
    <source>
        <dbReference type="SAM" id="Phobius"/>
    </source>
</evidence>
<accession>A0A382XI25</accession>
<feature type="non-terminal residue" evidence="2">
    <location>
        <position position="1"/>
    </location>
</feature>
<dbReference type="EMBL" id="UINC01167639">
    <property type="protein sequence ID" value="SVD70255.1"/>
    <property type="molecule type" value="Genomic_DNA"/>
</dbReference>
<keyword evidence="1" id="KW-0812">Transmembrane</keyword>
<feature type="transmembrane region" description="Helical" evidence="1">
    <location>
        <begin position="14"/>
        <end position="32"/>
    </location>
</feature>
<feature type="non-terminal residue" evidence="2">
    <location>
        <position position="270"/>
    </location>
</feature>
<name>A0A382XI25_9ZZZZ</name>
<evidence type="ECO:0000313" key="2">
    <source>
        <dbReference type="EMBL" id="SVD70255.1"/>
    </source>
</evidence>
<keyword evidence="1" id="KW-1133">Transmembrane helix</keyword>
<reference evidence="2" key="1">
    <citation type="submission" date="2018-05" db="EMBL/GenBank/DDBJ databases">
        <authorList>
            <person name="Lanie J.A."/>
            <person name="Ng W.-L."/>
            <person name="Kazmierczak K.M."/>
            <person name="Andrzejewski T.M."/>
            <person name="Davidsen T.M."/>
            <person name="Wayne K.J."/>
            <person name="Tettelin H."/>
            <person name="Glass J.I."/>
            <person name="Rusch D."/>
            <person name="Podicherti R."/>
            <person name="Tsui H.-C.T."/>
            <person name="Winkler M.E."/>
        </authorList>
    </citation>
    <scope>NUCLEOTIDE SEQUENCE</scope>
</reference>
<gene>
    <name evidence="2" type="ORF">METZ01_LOCUS423109</name>
</gene>
<keyword evidence="1" id="KW-0472">Membrane</keyword>
<protein>
    <recommendedName>
        <fullName evidence="3">Membrane transport protein MMPL domain-containing protein</fullName>
    </recommendedName>
</protein>
<evidence type="ECO:0008006" key="3">
    <source>
        <dbReference type="Google" id="ProtNLM"/>
    </source>
</evidence>
<proteinExistence type="predicted"/>
<sequence length="270" mass="29721">WRAKTVSFLADKSIPVILLSLIGTALLLYPLFKMSPSQQASPSPPGEVYDLQADIDSKFPTPVHFAYFMLEAKNGDVLTRDVLVELKENRDNLLSIDAKGELAVGTLQKQSYLFKYFNPDIEKEITGTVSILDPIEATLSAMNTTLETASEEQIKFAIHKLLSNETTSNVIDFLSKHAKYEKRTVLGQEINWWTSPAMDFSALADNNKLGGGGLEIGLGGGPDVINKEHLNRKISSIMRGNSKYYDAWGVAIDANLESEEEGQTSGAFIT</sequence>
<organism evidence="2">
    <name type="scientific">marine metagenome</name>
    <dbReference type="NCBI Taxonomy" id="408172"/>
    <lineage>
        <taxon>unclassified sequences</taxon>
        <taxon>metagenomes</taxon>
        <taxon>ecological metagenomes</taxon>
    </lineage>
</organism>
<dbReference type="AlphaFoldDB" id="A0A382XI25"/>